<evidence type="ECO:0000313" key="2">
    <source>
        <dbReference type="Proteomes" id="UP000698028"/>
    </source>
</evidence>
<organism evidence="1 2">
    <name type="scientific">Sphingomicrobium clamense</name>
    <dbReference type="NCBI Taxonomy" id="2851013"/>
    <lineage>
        <taxon>Bacteria</taxon>
        <taxon>Pseudomonadati</taxon>
        <taxon>Pseudomonadota</taxon>
        <taxon>Alphaproteobacteria</taxon>
        <taxon>Sphingomonadales</taxon>
        <taxon>Sphingomonadaceae</taxon>
        <taxon>Sphingomicrobium</taxon>
    </lineage>
</organism>
<dbReference type="Proteomes" id="UP000698028">
    <property type="component" value="Unassembled WGS sequence"/>
</dbReference>
<sequence length="143" mass="16127">MRVDFYQLAGDPPASILAKLAAKLLDDGGRLLVVSEDEKALAAIDRQLWDEPGFLAHGREGGADDQHQPILLSTRDVAANRARNIAIIDGKWRPTALSFDRAFFLFDEDHLDAAREAWKSLKGSDEVERHYWAREEGRWTQKA</sequence>
<keyword evidence="2" id="KW-1185">Reference proteome</keyword>
<name>A0ABS6V630_9SPHN</name>
<gene>
    <name evidence="1" type="ORF">KTQ36_06700</name>
</gene>
<keyword evidence="1" id="KW-0548">Nucleotidyltransferase</keyword>
<accession>A0ABS6V630</accession>
<keyword evidence="1" id="KW-0808">Transferase</keyword>
<comment type="caution">
    <text evidence="1">The sequence shown here is derived from an EMBL/GenBank/DDBJ whole genome shotgun (WGS) entry which is preliminary data.</text>
</comment>
<protein>
    <submittedName>
        <fullName evidence="1">DNA polymerase III subunit chi</fullName>
        <ecNumber evidence="1">2.7.7.7</ecNumber>
    </submittedName>
</protein>
<dbReference type="EMBL" id="JAHVAH010000001">
    <property type="protein sequence ID" value="MBW0144984.1"/>
    <property type="molecule type" value="Genomic_DNA"/>
</dbReference>
<dbReference type="PANTHER" id="PTHR38767:SF1">
    <property type="entry name" value="DNA POLYMERASE III SUBUNIT CHI"/>
    <property type="match status" value="1"/>
</dbReference>
<dbReference type="InterPro" id="IPR007459">
    <property type="entry name" value="DNA_pol3_chi"/>
</dbReference>
<dbReference type="EC" id="2.7.7.7" evidence="1"/>
<reference evidence="1 2" key="1">
    <citation type="submission" date="2021-07" db="EMBL/GenBank/DDBJ databases">
        <title>The draft genome sequence of Sphingomicrobium sp. B8.</title>
        <authorList>
            <person name="Mu L."/>
        </authorList>
    </citation>
    <scope>NUCLEOTIDE SEQUENCE [LARGE SCALE GENOMIC DNA]</scope>
    <source>
        <strain evidence="1 2">B8</strain>
    </source>
</reference>
<evidence type="ECO:0000313" key="1">
    <source>
        <dbReference type="EMBL" id="MBW0144984.1"/>
    </source>
</evidence>
<dbReference type="GO" id="GO:0003887">
    <property type="term" value="F:DNA-directed DNA polymerase activity"/>
    <property type="evidence" value="ECO:0007669"/>
    <property type="project" value="UniProtKB-EC"/>
</dbReference>
<dbReference type="PANTHER" id="PTHR38767">
    <property type="entry name" value="DNA POLYMERASE III SUBUNIT CHI"/>
    <property type="match status" value="1"/>
</dbReference>
<dbReference type="RefSeq" id="WP_218632928.1">
    <property type="nucleotide sequence ID" value="NZ_JAHVAH010000001.1"/>
</dbReference>
<dbReference type="Pfam" id="PF04364">
    <property type="entry name" value="DNA_pol3_chi"/>
    <property type="match status" value="1"/>
</dbReference>
<proteinExistence type="predicted"/>